<dbReference type="AlphaFoldDB" id="B8CHN6"/>
<proteinExistence type="predicted"/>
<evidence type="ECO:0000313" key="2">
    <source>
        <dbReference type="Proteomes" id="UP000000753"/>
    </source>
</evidence>
<sequence length="44" mass="5057">MVLELTRQLQIQKIQQNTLLDFCLPVALALGCYLFSTRLEAVVY</sequence>
<name>B8CHN6_SHEPW</name>
<evidence type="ECO:0000313" key="1">
    <source>
        <dbReference type="EMBL" id="ACJ27162.1"/>
    </source>
</evidence>
<dbReference type="Proteomes" id="UP000000753">
    <property type="component" value="Chromosome"/>
</dbReference>
<dbReference type="EMBL" id="CP000472">
    <property type="protein sequence ID" value="ACJ27162.1"/>
    <property type="molecule type" value="Genomic_DNA"/>
</dbReference>
<keyword evidence="2" id="KW-1185">Reference proteome</keyword>
<gene>
    <name evidence="1" type="ordered locus">swp_0327</name>
</gene>
<dbReference type="HOGENOM" id="CLU_3221985_0_0_6"/>
<protein>
    <submittedName>
        <fullName evidence="1">Uncharacterized protein</fullName>
    </submittedName>
</protein>
<dbReference type="KEGG" id="swp:swp_0327"/>
<dbReference type="PROSITE" id="PS51257">
    <property type="entry name" value="PROKAR_LIPOPROTEIN"/>
    <property type="match status" value="1"/>
</dbReference>
<accession>B8CHN6</accession>
<reference evidence="1 2" key="1">
    <citation type="journal article" date="2008" name="PLoS ONE">
        <title>Environmental adaptation: genomic analysis of the piezotolerant and psychrotolerant deep-sea iron reducing bacterium Shewanella piezotolerans WP3.</title>
        <authorList>
            <person name="Wang F."/>
            <person name="Wang J."/>
            <person name="Jian H."/>
            <person name="Zhang B."/>
            <person name="Li S."/>
            <person name="Wang F."/>
            <person name="Zeng X."/>
            <person name="Gao L."/>
            <person name="Bartlett D.H."/>
            <person name="Yu J."/>
            <person name="Hu S."/>
            <person name="Xiao X."/>
        </authorList>
    </citation>
    <scope>NUCLEOTIDE SEQUENCE [LARGE SCALE GENOMIC DNA]</scope>
    <source>
        <strain evidence="2">WP3 / JCM 13877</strain>
    </source>
</reference>
<organism evidence="1 2">
    <name type="scientific">Shewanella piezotolerans (strain WP3 / JCM 13877)</name>
    <dbReference type="NCBI Taxonomy" id="225849"/>
    <lineage>
        <taxon>Bacteria</taxon>
        <taxon>Pseudomonadati</taxon>
        <taxon>Pseudomonadota</taxon>
        <taxon>Gammaproteobacteria</taxon>
        <taxon>Alteromonadales</taxon>
        <taxon>Shewanellaceae</taxon>
        <taxon>Shewanella</taxon>
    </lineage>
</organism>